<feature type="domain" description="Flagellar hook-length control protein-like C-terminal" evidence="2">
    <location>
        <begin position="334"/>
        <end position="413"/>
    </location>
</feature>
<evidence type="ECO:0000259" key="2">
    <source>
        <dbReference type="Pfam" id="PF02120"/>
    </source>
</evidence>
<organism evidence="3 4">
    <name type="scientific">Solirubrobacter ginsenosidimutans</name>
    <dbReference type="NCBI Taxonomy" id="490573"/>
    <lineage>
        <taxon>Bacteria</taxon>
        <taxon>Bacillati</taxon>
        <taxon>Actinomycetota</taxon>
        <taxon>Thermoleophilia</taxon>
        <taxon>Solirubrobacterales</taxon>
        <taxon>Solirubrobacteraceae</taxon>
        <taxon>Solirubrobacter</taxon>
    </lineage>
</organism>
<feature type="region of interest" description="Disordered" evidence="1">
    <location>
        <begin position="409"/>
        <end position="440"/>
    </location>
</feature>
<dbReference type="AlphaFoldDB" id="A0A9X3S273"/>
<dbReference type="RefSeq" id="WP_270041191.1">
    <property type="nucleotide sequence ID" value="NZ_JAPDOD010000015.1"/>
</dbReference>
<evidence type="ECO:0000313" key="4">
    <source>
        <dbReference type="Proteomes" id="UP001149140"/>
    </source>
</evidence>
<dbReference type="InterPro" id="IPR021136">
    <property type="entry name" value="Flagellar_hook_control-like_C"/>
</dbReference>
<dbReference type="CDD" id="cd17470">
    <property type="entry name" value="T3SS_Flik_C"/>
    <property type="match status" value="1"/>
</dbReference>
<comment type="caution">
    <text evidence="3">The sequence shown here is derived from an EMBL/GenBank/DDBJ whole genome shotgun (WGS) entry which is preliminary data.</text>
</comment>
<feature type="compositionally biased region" description="Polar residues" evidence="1">
    <location>
        <begin position="1"/>
        <end position="13"/>
    </location>
</feature>
<feature type="compositionally biased region" description="Low complexity" evidence="1">
    <location>
        <begin position="99"/>
        <end position="109"/>
    </location>
</feature>
<dbReference type="Gene3D" id="3.30.750.140">
    <property type="match status" value="1"/>
</dbReference>
<feature type="compositionally biased region" description="Low complexity" evidence="1">
    <location>
        <begin position="137"/>
        <end position="151"/>
    </location>
</feature>
<dbReference type="InterPro" id="IPR038610">
    <property type="entry name" value="FliK-like_C_sf"/>
</dbReference>
<evidence type="ECO:0000313" key="3">
    <source>
        <dbReference type="EMBL" id="MDA0161957.1"/>
    </source>
</evidence>
<reference evidence="3" key="1">
    <citation type="submission" date="2022-10" db="EMBL/GenBank/DDBJ databases">
        <title>The WGS of Solirubrobacter ginsenosidimutans DSM 21036.</title>
        <authorList>
            <person name="Jiang Z."/>
        </authorList>
    </citation>
    <scope>NUCLEOTIDE SEQUENCE</scope>
    <source>
        <strain evidence="3">DSM 21036</strain>
    </source>
</reference>
<keyword evidence="3" id="KW-0969">Cilium</keyword>
<dbReference type="Pfam" id="PF02120">
    <property type="entry name" value="Flg_hook"/>
    <property type="match status" value="1"/>
</dbReference>
<gene>
    <name evidence="3" type="ORF">OM076_16905</name>
</gene>
<dbReference type="Proteomes" id="UP001149140">
    <property type="component" value="Unassembled WGS sequence"/>
</dbReference>
<sequence>MTTDRTAAPSRSTALADRPASAAGRTPAPPTDMFSALLGAATPKKGDQPVRRDDNPANRRDDDHGHIDKQRRSDDAHRAGDKRKPANQTDDAPPPADAPAPTDEATQDANTEQKPTVTIAPNLFALQLTSPLPPQGTPAAETPATGPTLPAFAGQVPASVAAATTAQATLSGTVDAIAATAADATATAATTAADAAATATTATATPGAIALEGLPAEATADTTLPAGIDLTKPQVQAPATDAPAAPAQDAASQPQQNPDDAQSQPQPQDTAPAQPATPAQHTAKPAEAPAPSAPQPITTSPIAPNAAPAMPSTPSVQRAVPLSRAVATTGVMVHMMSSKGVEHARLNLKPAELGGIEVRLRSTSAGLHAMLVADSPEAARMLASAGDDLKRQLEDKNVTLLSLDVSTSDKRQDQPAGFSTDGFGDDRYKPGFGQNTRRSSANESALLMDAPANAETTLVLPDGVHVDVLA</sequence>
<keyword evidence="3" id="KW-0966">Cell projection</keyword>
<proteinExistence type="predicted"/>
<feature type="region of interest" description="Disordered" evidence="1">
    <location>
        <begin position="1"/>
        <end position="152"/>
    </location>
</feature>
<keyword evidence="4" id="KW-1185">Reference proteome</keyword>
<feature type="compositionally biased region" description="Low complexity" evidence="1">
    <location>
        <begin position="236"/>
        <end position="290"/>
    </location>
</feature>
<dbReference type="EMBL" id="JAPDOD010000015">
    <property type="protein sequence ID" value="MDA0161957.1"/>
    <property type="molecule type" value="Genomic_DNA"/>
</dbReference>
<keyword evidence="3" id="KW-0282">Flagellum</keyword>
<evidence type="ECO:0000256" key="1">
    <source>
        <dbReference type="SAM" id="MobiDB-lite"/>
    </source>
</evidence>
<name>A0A9X3S273_9ACTN</name>
<protein>
    <submittedName>
        <fullName evidence="3">Flagellar hook-length control protein FliK</fullName>
    </submittedName>
</protein>
<feature type="region of interest" description="Disordered" evidence="1">
    <location>
        <begin position="236"/>
        <end position="318"/>
    </location>
</feature>
<accession>A0A9X3S273</accession>
<feature type="compositionally biased region" description="Basic and acidic residues" evidence="1">
    <location>
        <begin position="44"/>
        <end position="84"/>
    </location>
</feature>